<organism evidence="10 11">
    <name type="scientific">Colocasia esculenta</name>
    <name type="common">Wild taro</name>
    <name type="synonym">Arum esculentum</name>
    <dbReference type="NCBI Taxonomy" id="4460"/>
    <lineage>
        <taxon>Eukaryota</taxon>
        <taxon>Viridiplantae</taxon>
        <taxon>Streptophyta</taxon>
        <taxon>Embryophyta</taxon>
        <taxon>Tracheophyta</taxon>
        <taxon>Spermatophyta</taxon>
        <taxon>Magnoliopsida</taxon>
        <taxon>Liliopsida</taxon>
        <taxon>Araceae</taxon>
        <taxon>Aroideae</taxon>
        <taxon>Colocasieae</taxon>
        <taxon>Colocasia</taxon>
    </lineage>
</organism>
<evidence type="ECO:0000256" key="7">
    <source>
        <dbReference type="SAM" id="MobiDB-lite"/>
    </source>
</evidence>
<evidence type="ECO:0000256" key="2">
    <source>
        <dbReference type="ARBA" id="ARBA00022664"/>
    </source>
</evidence>
<name>A0A843VT34_COLES</name>
<feature type="compositionally biased region" description="Polar residues" evidence="7">
    <location>
        <begin position="1"/>
        <end position="10"/>
    </location>
</feature>
<evidence type="ECO:0000256" key="1">
    <source>
        <dbReference type="ARBA" id="ARBA00004123"/>
    </source>
</evidence>
<keyword evidence="8" id="KW-0472">Membrane</keyword>
<dbReference type="GO" id="GO:0006397">
    <property type="term" value="P:mRNA processing"/>
    <property type="evidence" value="ECO:0007669"/>
    <property type="project" value="UniProtKB-KW"/>
</dbReference>
<keyword evidence="2" id="KW-0507">mRNA processing</keyword>
<comment type="caution">
    <text evidence="10">The sequence shown here is derived from an EMBL/GenBank/DDBJ whole genome shotgun (WGS) entry which is preliminary data.</text>
</comment>
<proteinExistence type="predicted"/>
<dbReference type="GO" id="GO:0005634">
    <property type="term" value="C:nucleus"/>
    <property type="evidence" value="ECO:0007669"/>
    <property type="project" value="UniProtKB-SubCell"/>
</dbReference>
<evidence type="ECO:0000259" key="9">
    <source>
        <dbReference type="PROSITE" id="PS50102"/>
    </source>
</evidence>
<dbReference type="EMBL" id="NMUH01001665">
    <property type="protein sequence ID" value="MQL94369.1"/>
    <property type="molecule type" value="Genomic_DNA"/>
</dbReference>
<reference evidence="10" key="1">
    <citation type="submission" date="2017-07" db="EMBL/GenBank/DDBJ databases">
        <title>Taro Niue Genome Assembly and Annotation.</title>
        <authorList>
            <person name="Atibalentja N."/>
            <person name="Keating K."/>
            <person name="Fields C.J."/>
        </authorList>
    </citation>
    <scope>NUCLEOTIDE SEQUENCE</scope>
    <source>
        <strain evidence="10">Niue_2</strain>
        <tissue evidence="10">Leaf</tissue>
    </source>
</reference>
<dbReference type="PANTHER" id="PTHR23003">
    <property type="entry name" value="RNA RECOGNITION MOTIF RRM DOMAIN CONTAINING PROTEIN"/>
    <property type="match status" value="1"/>
</dbReference>
<feature type="transmembrane region" description="Helical" evidence="8">
    <location>
        <begin position="247"/>
        <end position="267"/>
    </location>
</feature>
<evidence type="ECO:0000256" key="6">
    <source>
        <dbReference type="PROSITE-ProRule" id="PRU00176"/>
    </source>
</evidence>
<dbReference type="InterPro" id="IPR012677">
    <property type="entry name" value="Nucleotide-bd_a/b_plait_sf"/>
</dbReference>
<dbReference type="PANTHER" id="PTHR23003:SF62">
    <property type="entry name" value="SERINE_ARGININE (SR)-TYPE SHUTTLING MRNA BINDING PROTEIN NPL3"/>
    <property type="match status" value="1"/>
</dbReference>
<dbReference type="GO" id="GO:0005737">
    <property type="term" value="C:cytoplasm"/>
    <property type="evidence" value="ECO:0007669"/>
    <property type="project" value="TreeGrafter"/>
</dbReference>
<dbReference type="OrthoDB" id="1099063at2759"/>
<dbReference type="Proteomes" id="UP000652761">
    <property type="component" value="Unassembled WGS sequence"/>
</dbReference>
<dbReference type="InterPro" id="IPR000504">
    <property type="entry name" value="RRM_dom"/>
</dbReference>
<keyword evidence="5" id="KW-0539">Nucleus</keyword>
<dbReference type="SUPFAM" id="SSF54928">
    <property type="entry name" value="RNA-binding domain, RBD"/>
    <property type="match status" value="1"/>
</dbReference>
<gene>
    <name evidence="10" type="ORF">Taro_027020</name>
</gene>
<evidence type="ECO:0000313" key="11">
    <source>
        <dbReference type="Proteomes" id="UP000652761"/>
    </source>
</evidence>
<keyword evidence="3" id="KW-0677">Repeat</keyword>
<dbReference type="SMART" id="SM00360">
    <property type="entry name" value="RRM"/>
    <property type="match status" value="1"/>
</dbReference>
<comment type="subcellular location">
    <subcellularLocation>
        <location evidence="1">Nucleus</location>
    </subcellularLocation>
</comment>
<dbReference type="Gene3D" id="3.30.70.330">
    <property type="match status" value="2"/>
</dbReference>
<dbReference type="Pfam" id="PF00076">
    <property type="entry name" value="RRM_1"/>
    <property type="match status" value="1"/>
</dbReference>
<keyword evidence="11" id="KW-1185">Reference proteome</keyword>
<evidence type="ECO:0000256" key="5">
    <source>
        <dbReference type="ARBA" id="ARBA00023242"/>
    </source>
</evidence>
<dbReference type="InterPro" id="IPR050374">
    <property type="entry name" value="RRT5_SRSF_SR"/>
</dbReference>
<keyword evidence="8" id="KW-1133">Transmembrane helix</keyword>
<dbReference type="PROSITE" id="PS50102">
    <property type="entry name" value="RRM"/>
    <property type="match status" value="1"/>
</dbReference>
<accession>A0A843VT34</accession>
<evidence type="ECO:0000313" key="10">
    <source>
        <dbReference type="EMBL" id="MQL94369.1"/>
    </source>
</evidence>
<sequence length="332" mass="36592">MAWGSPSTENLEPDQRQRRAEDGVSVEVLGGVEPELELLLPVALPQLGEHPGGRRMLQWRCSGHSWSPDHRVHRLLLLHRRLPHRLCGQTHAQTLSAARTIHFDENTRQRPKPDLAGGRGVGGGMGDVATNIPLGFLVEAPVFVGKPRFHGGATGVVVRALRFRFPGFSCGKFLSFAIATGTGKMSSRANRTVYVGNLPGDIREREVEDLFCKYGPIVDIDLKIPPRPPGYAFVEVILKMLVMLRMLSVAEMVIVLTIINFGLSLHMVDEVIHHQLIDIVVTVVEVALVDLPGVLVTGLPSSASWQDLKDHMRRAGDVCFSQVFRDGRGKYS</sequence>
<feature type="domain" description="RRM" evidence="9">
    <location>
        <begin position="191"/>
        <end position="236"/>
    </location>
</feature>
<keyword evidence="4 6" id="KW-0694">RNA-binding</keyword>
<evidence type="ECO:0000256" key="4">
    <source>
        <dbReference type="ARBA" id="ARBA00022884"/>
    </source>
</evidence>
<dbReference type="AlphaFoldDB" id="A0A843VT34"/>
<dbReference type="GO" id="GO:0003729">
    <property type="term" value="F:mRNA binding"/>
    <property type="evidence" value="ECO:0007669"/>
    <property type="project" value="TreeGrafter"/>
</dbReference>
<protein>
    <recommendedName>
        <fullName evidence="9">RRM domain-containing protein</fullName>
    </recommendedName>
</protein>
<evidence type="ECO:0000256" key="3">
    <source>
        <dbReference type="ARBA" id="ARBA00022737"/>
    </source>
</evidence>
<feature type="region of interest" description="Disordered" evidence="7">
    <location>
        <begin position="1"/>
        <end position="23"/>
    </location>
</feature>
<keyword evidence="8" id="KW-0812">Transmembrane</keyword>
<dbReference type="InterPro" id="IPR035979">
    <property type="entry name" value="RBD_domain_sf"/>
</dbReference>
<evidence type="ECO:0000256" key="8">
    <source>
        <dbReference type="SAM" id="Phobius"/>
    </source>
</evidence>
<feature type="compositionally biased region" description="Basic and acidic residues" evidence="7">
    <location>
        <begin position="13"/>
        <end position="22"/>
    </location>
</feature>